<evidence type="ECO:0000256" key="8">
    <source>
        <dbReference type="ARBA" id="ARBA00023315"/>
    </source>
</evidence>
<feature type="transmembrane region" description="Helical" evidence="9">
    <location>
        <begin position="129"/>
        <end position="154"/>
    </location>
</feature>
<evidence type="ECO:0000313" key="12">
    <source>
        <dbReference type="Proteomes" id="UP001055153"/>
    </source>
</evidence>
<proteinExistence type="inferred from homology"/>
<organism evidence="11 12">
    <name type="scientific">Methylobacterium isbiliense</name>
    <dbReference type="NCBI Taxonomy" id="315478"/>
    <lineage>
        <taxon>Bacteria</taxon>
        <taxon>Pseudomonadati</taxon>
        <taxon>Pseudomonadota</taxon>
        <taxon>Alphaproteobacteria</taxon>
        <taxon>Hyphomicrobiales</taxon>
        <taxon>Methylobacteriaceae</taxon>
        <taxon>Methylobacterium</taxon>
    </lineage>
</organism>
<dbReference type="Proteomes" id="UP001055153">
    <property type="component" value="Unassembled WGS sequence"/>
</dbReference>
<evidence type="ECO:0000256" key="9">
    <source>
        <dbReference type="HAMAP-Rule" id="MF_01148"/>
    </source>
</evidence>
<evidence type="ECO:0000256" key="7">
    <source>
        <dbReference type="ARBA" id="ARBA00023136"/>
    </source>
</evidence>
<comment type="subcellular location">
    <subcellularLocation>
        <location evidence="1 9">Cell membrane</location>
        <topology evidence="1 9">Multi-pass membrane protein</topology>
    </subcellularLocation>
</comment>
<keyword evidence="8 9" id="KW-0012">Acyltransferase</keyword>
<comment type="caution">
    <text evidence="11">The sequence shown here is derived from an EMBL/GenBank/DDBJ whole genome shotgun (WGS) entry which is preliminary data.</text>
</comment>
<evidence type="ECO:0000313" key="11">
    <source>
        <dbReference type="EMBL" id="GJD99495.1"/>
    </source>
</evidence>
<dbReference type="Pfam" id="PF20154">
    <property type="entry name" value="LNT_N"/>
    <property type="match status" value="1"/>
</dbReference>
<sequence length="581" mass="61365">MNRPLTGLRGGALSAGEAVRTGMAPPARLAALAHRVALTSGWRRLALAWLAGAAGALAMPPFGLLPALVPALVAAVWLLDGAASGTGRWRRHLATAWTAGAIGWAWGFGYGVAGLWWLGAAFLVEADRFAVLMPFGVLGLPAVLGLFFGLGFALARLLWSPGWGRIFALAAGLAVSEWLRGHLFTGFPWNTLGMALGQQLWLMQGAAWLGLYGLTLAAVLMAAAPATLATGRSPGERRWPALLALAGLALLAGLGAWRIPAGPMPEVAGVRLRLVQPAVPQDARFNPRNRDGILQHYLGLSDSATSPQSNGLVDVTHLIWPESAFPFLIQRDPKALAQIAAALGPGRYLITGAARADEPLPGERLRFYNSVMVIGADGTVGAPYDKRHLVPFGEYLPAPVDRILRTLGLSQFVAVPGGFTAGEEGRRRLAVPGLPPVAPSICYEVIFPDEVVGEGERPGLILNLTNDGWFGNTPGPRQHFAQARLRAVEEGLPLVRSANTGISAVVDPYGRVTGSLPVGAEGVLDRRLPRSLGEATVYARFGDLFFVSLTLGSILLAMWAPGGRRRRRASGAEVEEGTGSD</sequence>
<protein>
    <recommendedName>
        <fullName evidence="9">Apolipoprotein N-acyltransferase</fullName>
        <shortName evidence="9">ALP N-acyltransferase</shortName>
        <ecNumber evidence="9">2.3.1.269</ecNumber>
    </recommendedName>
</protein>
<dbReference type="InterPro" id="IPR003010">
    <property type="entry name" value="C-N_Hydrolase"/>
</dbReference>
<reference evidence="11" key="1">
    <citation type="journal article" date="2021" name="Front. Microbiol.">
        <title>Comprehensive Comparative Genomics and Phenotyping of Methylobacterium Species.</title>
        <authorList>
            <person name="Alessa O."/>
            <person name="Ogura Y."/>
            <person name="Fujitani Y."/>
            <person name="Takami H."/>
            <person name="Hayashi T."/>
            <person name="Sahin N."/>
            <person name="Tani A."/>
        </authorList>
    </citation>
    <scope>NUCLEOTIDE SEQUENCE</scope>
    <source>
        <strain evidence="11">DSM 17168</strain>
    </source>
</reference>
<dbReference type="Gene3D" id="3.60.110.10">
    <property type="entry name" value="Carbon-nitrogen hydrolase"/>
    <property type="match status" value="1"/>
</dbReference>
<dbReference type="EMBL" id="BPQQ01000016">
    <property type="protein sequence ID" value="GJD99495.1"/>
    <property type="molecule type" value="Genomic_DNA"/>
</dbReference>
<keyword evidence="3 9" id="KW-1003">Cell membrane</keyword>
<dbReference type="RefSeq" id="WP_373324647.1">
    <property type="nucleotide sequence ID" value="NZ_BPQQ01000016.1"/>
</dbReference>
<comment type="catalytic activity">
    <reaction evidence="9">
        <text>N-terminal S-1,2-diacyl-sn-glyceryl-L-cysteinyl-[lipoprotein] + a glycerophospholipid = N-acyl-S-1,2-diacyl-sn-glyceryl-L-cysteinyl-[lipoprotein] + a 2-acyl-sn-glycero-3-phospholipid + H(+)</text>
        <dbReference type="Rhea" id="RHEA:48228"/>
        <dbReference type="Rhea" id="RHEA-COMP:14681"/>
        <dbReference type="Rhea" id="RHEA-COMP:14684"/>
        <dbReference type="ChEBI" id="CHEBI:15378"/>
        <dbReference type="ChEBI" id="CHEBI:136912"/>
        <dbReference type="ChEBI" id="CHEBI:140656"/>
        <dbReference type="ChEBI" id="CHEBI:140657"/>
        <dbReference type="ChEBI" id="CHEBI:140660"/>
        <dbReference type="EC" id="2.3.1.269"/>
    </reaction>
</comment>
<reference evidence="11" key="2">
    <citation type="submission" date="2021-08" db="EMBL/GenBank/DDBJ databases">
        <authorList>
            <person name="Tani A."/>
            <person name="Ola A."/>
            <person name="Ogura Y."/>
            <person name="Katsura K."/>
            <person name="Hayashi T."/>
        </authorList>
    </citation>
    <scope>NUCLEOTIDE SEQUENCE</scope>
    <source>
        <strain evidence="11">DSM 17168</strain>
    </source>
</reference>
<dbReference type="PROSITE" id="PS50263">
    <property type="entry name" value="CN_HYDROLASE"/>
    <property type="match status" value="1"/>
</dbReference>
<keyword evidence="5 9" id="KW-0812">Transmembrane</keyword>
<dbReference type="InterPro" id="IPR036526">
    <property type="entry name" value="C-N_Hydrolase_sf"/>
</dbReference>
<feature type="transmembrane region" description="Helical" evidence="9">
    <location>
        <begin position="537"/>
        <end position="560"/>
    </location>
</feature>
<keyword evidence="12" id="KW-1185">Reference proteome</keyword>
<dbReference type="CDD" id="cd07571">
    <property type="entry name" value="ALP_N-acyl_transferase"/>
    <property type="match status" value="1"/>
</dbReference>
<gene>
    <name evidence="9 11" type="primary">lnt</name>
    <name evidence="11" type="ORF">GMJLKIPL_1413</name>
</gene>
<evidence type="ECO:0000256" key="2">
    <source>
        <dbReference type="ARBA" id="ARBA00010065"/>
    </source>
</evidence>
<comment type="function">
    <text evidence="9">Catalyzes the phospholipid dependent N-acylation of the N-terminal cysteine of apolipoprotein, the last step in lipoprotein maturation.</text>
</comment>
<feature type="domain" description="CN hydrolase" evidence="10">
    <location>
        <begin position="275"/>
        <end position="530"/>
    </location>
</feature>
<feature type="transmembrane region" description="Helical" evidence="9">
    <location>
        <begin position="241"/>
        <end position="259"/>
    </location>
</feature>
<evidence type="ECO:0000259" key="10">
    <source>
        <dbReference type="PROSITE" id="PS50263"/>
    </source>
</evidence>
<dbReference type="EC" id="2.3.1.269" evidence="9"/>
<keyword evidence="6 9" id="KW-1133">Transmembrane helix</keyword>
<name>A0ABQ4SCT4_9HYPH</name>
<keyword evidence="4 9" id="KW-0808">Transferase</keyword>
<comment type="similarity">
    <text evidence="2 9">Belongs to the CN hydrolase family. Apolipoprotein N-acyltransferase subfamily.</text>
</comment>
<dbReference type="SUPFAM" id="SSF56317">
    <property type="entry name" value="Carbon-nitrogen hydrolase"/>
    <property type="match status" value="1"/>
</dbReference>
<feature type="transmembrane region" description="Helical" evidence="9">
    <location>
        <begin position="68"/>
        <end position="89"/>
    </location>
</feature>
<comment type="pathway">
    <text evidence="9">Protein modification; lipoprotein biosynthesis (N-acyl transfer).</text>
</comment>
<dbReference type="InterPro" id="IPR004563">
    <property type="entry name" value="Apolipo_AcylTrfase"/>
</dbReference>
<dbReference type="PANTHER" id="PTHR38686">
    <property type="entry name" value="APOLIPOPROTEIN N-ACYLTRANSFERASE"/>
    <property type="match status" value="1"/>
</dbReference>
<dbReference type="NCBIfam" id="TIGR00546">
    <property type="entry name" value="lnt"/>
    <property type="match status" value="1"/>
</dbReference>
<evidence type="ECO:0000256" key="5">
    <source>
        <dbReference type="ARBA" id="ARBA00022692"/>
    </source>
</evidence>
<evidence type="ECO:0000256" key="1">
    <source>
        <dbReference type="ARBA" id="ARBA00004651"/>
    </source>
</evidence>
<evidence type="ECO:0000256" key="3">
    <source>
        <dbReference type="ARBA" id="ARBA00022475"/>
    </source>
</evidence>
<evidence type="ECO:0000256" key="4">
    <source>
        <dbReference type="ARBA" id="ARBA00022679"/>
    </source>
</evidence>
<dbReference type="HAMAP" id="MF_01148">
    <property type="entry name" value="Lnt"/>
    <property type="match status" value="1"/>
</dbReference>
<evidence type="ECO:0000256" key="6">
    <source>
        <dbReference type="ARBA" id="ARBA00022989"/>
    </source>
</evidence>
<dbReference type="PANTHER" id="PTHR38686:SF1">
    <property type="entry name" value="APOLIPOPROTEIN N-ACYLTRANSFERASE"/>
    <property type="match status" value="1"/>
</dbReference>
<accession>A0ABQ4SCT4</accession>
<dbReference type="InterPro" id="IPR045378">
    <property type="entry name" value="LNT_N"/>
</dbReference>
<feature type="transmembrane region" description="Helical" evidence="9">
    <location>
        <begin position="101"/>
        <end position="123"/>
    </location>
</feature>
<keyword evidence="7 9" id="KW-0472">Membrane</keyword>
<dbReference type="Pfam" id="PF00795">
    <property type="entry name" value="CN_hydrolase"/>
    <property type="match status" value="1"/>
</dbReference>
<feature type="transmembrane region" description="Helical" evidence="9">
    <location>
        <begin position="207"/>
        <end position="229"/>
    </location>
</feature>
<feature type="transmembrane region" description="Helical" evidence="9">
    <location>
        <begin position="166"/>
        <end position="187"/>
    </location>
</feature>